<protein>
    <recommendedName>
        <fullName evidence="3">beta-N-acetylhexosaminidase</fullName>
        <ecNumber evidence="3">3.2.1.52</ecNumber>
    </recommendedName>
</protein>
<dbReference type="SUPFAM" id="SSF51445">
    <property type="entry name" value="(Trans)glycosidases"/>
    <property type="match status" value="1"/>
</dbReference>
<dbReference type="Gene3D" id="3.30.379.10">
    <property type="entry name" value="Chitobiase/beta-hexosaminidase domain 2-like"/>
    <property type="match status" value="1"/>
</dbReference>
<evidence type="ECO:0000256" key="5">
    <source>
        <dbReference type="ARBA" id="ARBA00023295"/>
    </source>
</evidence>
<evidence type="ECO:0000259" key="7">
    <source>
        <dbReference type="Pfam" id="PF00754"/>
    </source>
</evidence>
<dbReference type="PANTHER" id="PTHR22600">
    <property type="entry name" value="BETA-HEXOSAMINIDASE"/>
    <property type="match status" value="1"/>
</dbReference>
<evidence type="ECO:0000259" key="9">
    <source>
        <dbReference type="Pfam" id="PF13290"/>
    </source>
</evidence>
<dbReference type="InterPro" id="IPR015882">
    <property type="entry name" value="HEX_bac_N"/>
</dbReference>
<gene>
    <name evidence="10" type="ORF">BSYN_17100</name>
</gene>
<accession>A0ABM8IHA2</accession>
<keyword evidence="5" id="KW-0326">Glycosidase</keyword>
<dbReference type="InterPro" id="IPR000421">
    <property type="entry name" value="FA58C"/>
</dbReference>
<feature type="domain" description="F5/8 type C" evidence="7">
    <location>
        <begin position="642"/>
        <end position="745"/>
    </location>
</feature>
<dbReference type="SUPFAM" id="SSF49785">
    <property type="entry name" value="Galactose-binding domain-like"/>
    <property type="match status" value="1"/>
</dbReference>
<evidence type="ECO:0000259" key="8">
    <source>
        <dbReference type="Pfam" id="PF02838"/>
    </source>
</evidence>
<evidence type="ECO:0000313" key="10">
    <source>
        <dbReference type="EMBL" id="BEG99445.1"/>
    </source>
</evidence>
<dbReference type="InterPro" id="IPR059177">
    <property type="entry name" value="GH29D-like_dom"/>
</dbReference>
<dbReference type="Pfam" id="PF00754">
    <property type="entry name" value="F5_F8_type_C"/>
    <property type="match status" value="1"/>
</dbReference>
<dbReference type="InterPro" id="IPR008979">
    <property type="entry name" value="Galactose-bd-like_sf"/>
</dbReference>
<dbReference type="InterPro" id="IPR015883">
    <property type="entry name" value="Glyco_hydro_20_cat"/>
</dbReference>
<dbReference type="RefSeq" id="WP_353329992.1">
    <property type="nucleotide sequence ID" value="NZ_AP028055.1"/>
</dbReference>
<proteinExistence type="inferred from homology"/>
<dbReference type="EC" id="3.2.1.52" evidence="3"/>
<reference evidence="10 11" key="1">
    <citation type="submission" date="2023-04" db="EMBL/GenBank/DDBJ databases">
        <title>Draft genome sequence of acteroides sedimenti strain YN3PY1.</title>
        <authorList>
            <person name="Yoshida N."/>
        </authorList>
    </citation>
    <scope>NUCLEOTIDE SEQUENCE [LARGE SCALE GENOMIC DNA]</scope>
    <source>
        <strain evidence="10 11">YN3PY1</strain>
    </source>
</reference>
<organism evidence="10 11">
    <name type="scientific">Bacteroides sedimenti</name>
    <dbReference type="NCBI Taxonomy" id="2136147"/>
    <lineage>
        <taxon>Bacteria</taxon>
        <taxon>Pseudomonadati</taxon>
        <taxon>Bacteroidota</taxon>
        <taxon>Bacteroidia</taxon>
        <taxon>Bacteroidales</taxon>
        <taxon>Bacteroidaceae</taxon>
        <taxon>Bacteroides</taxon>
    </lineage>
</organism>
<name>A0ABM8IHA2_9BACE</name>
<dbReference type="Pfam" id="PF02838">
    <property type="entry name" value="Glyco_hydro_20b"/>
    <property type="match status" value="1"/>
</dbReference>
<dbReference type="EMBL" id="AP028055">
    <property type="protein sequence ID" value="BEG99445.1"/>
    <property type="molecule type" value="Genomic_DNA"/>
</dbReference>
<evidence type="ECO:0000259" key="6">
    <source>
        <dbReference type="Pfam" id="PF00728"/>
    </source>
</evidence>
<evidence type="ECO:0000256" key="2">
    <source>
        <dbReference type="ARBA" id="ARBA00006285"/>
    </source>
</evidence>
<dbReference type="PRINTS" id="PR00738">
    <property type="entry name" value="GLHYDRLASE20"/>
</dbReference>
<dbReference type="SUPFAM" id="SSF55545">
    <property type="entry name" value="beta-N-acetylhexosaminidase-like domain"/>
    <property type="match status" value="1"/>
</dbReference>
<feature type="domain" description="GH29D-like beta-sandwich" evidence="9">
    <location>
        <begin position="556"/>
        <end position="612"/>
    </location>
</feature>
<dbReference type="Proteomes" id="UP001496674">
    <property type="component" value="Chromosome"/>
</dbReference>
<keyword evidence="4" id="KW-0378">Hydrolase</keyword>
<evidence type="ECO:0000256" key="3">
    <source>
        <dbReference type="ARBA" id="ARBA00012663"/>
    </source>
</evidence>
<dbReference type="Pfam" id="PF00728">
    <property type="entry name" value="Glyco_hydro_20"/>
    <property type="match status" value="1"/>
</dbReference>
<evidence type="ECO:0000256" key="1">
    <source>
        <dbReference type="ARBA" id="ARBA00001231"/>
    </source>
</evidence>
<keyword evidence="11" id="KW-1185">Reference proteome</keyword>
<dbReference type="Gene3D" id="3.20.20.80">
    <property type="entry name" value="Glycosidases"/>
    <property type="match status" value="1"/>
</dbReference>
<dbReference type="InterPro" id="IPR017853">
    <property type="entry name" value="GH"/>
</dbReference>
<evidence type="ECO:0000256" key="4">
    <source>
        <dbReference type="ARBA" id="ARBA00022801"/>
    </source>
</evidence>
<dbReference type="Pfam" id="PF13290">
    <property type="entry name" value="CHB_HEX_C_1"/>
    <property type="match status" value="1"/>
</dbReference>
<dbReference type="CDD" id="cd06563">
    <property type="entry name" value="GH20_chitobiase-like"/>
    <property type="match status" value="1"/>
</dbReference>
<dbReference type="PANTHER" id="PTHR22600:SF57">
    <property type="entry name" value="BETA-N-ACETYLHEXOSAMINIDASE"/>
    <property type="match status" value="1"/>
</dbReference>
<evidence type="ECO:0000313" key="11">
    <source>
        <dbReference type="Proteomes" id="UP001496674"/>
    </source>
</evidence>
<dbReference type="InterPro" id="IPR025705">
    <property type="entry name" value="Beta_hexosaminidase_sua/sub"/>
</dbReference>
<feature type="domain" description="Beta-hexosaminidase bacterial type N-terminal" evidence="8">
    <location>
        <begin position="30"/>
        <end position="156"/>
    </location>
</feature>
<sequence length="770" mass="87215">MNIVKTLLLSITLCFSGGISGKDFSNNKWVIPQINNLKSGNGTFHITRHTTMGVENKEQAEVAKLFASLFYSASASFPTIKIGNNQADIVFVTNKNLKEEAYKLNVTSHKIKIEASGIPGFFYATQTLRQLLPADIEDKQKAIKAVWSIPAMTIEDEPRFGYRGLMLDVARYFIPKETVLKIVNSMGLLKLNKLHLHLVDDNGWRLEIKKYPKLTEVGAWKVERKVPFPDRRNPEPGEVATAGGFYSQQDIKEIIAYASKRQIEIIPEIEMPAHTVSSLAAYPSLACPIVKQFIGVLPGLGGKNSEIVYCAGNDSVFTFLENVIDEVTKLFPSRYIHLGGDEASKTNWKKCPLCQARMKAEHLSDEEELQSYFMKRMSKYVRSKGKEVIGWDELTNSELPEGCIIFGWQGNGNAAYKAGKLGHRFVMTPAKTLYLIRYQGPQWFEPLTYFGNNTLKNVYDYEPVQKDWDPKVAKLLMGVQASLWTEFCNTPEDVEYLIFPRLAALSEIAWGKKENKNWNGFLKRLDVFNKHLDKIGINYARSMYNIDHQVKPNKEKLDVTLSCIRPDMLIRYTTNGSAPTKNSRLYHTPLTISQQTVIRAATFSAGKQMGKTLYLKLGWNKATGKPVLGNNPNGYLLTNGLEGSNKQSDFEWCGWYDGDATFVVDLLKKESIDTIKIGFITNYGMAVHKPSQVKILVSDDNVNFREVSEFSFTTKEIFTERTRREEKTINRLNTSGRFVKFALNNPGHCPDNHVRPGQPTWMYVDEVTIN</sequence>
<comment type="catalytic activity">
    <reaction evidence="1">
        <text>Hydrolysis of terminal non-reducing N-acetyl-D-hexosamine residues in N-acetyl-beta-D-hexosaminides.</text>
        <dbReference type="EC" id="3.2.1.52"/>
    </reaction>
</comment>
<comment type="similarity">
    <text evidence="2">Belongs to the glycosyl hydrolase 20 family.</text>
</comment>
<dbReference type="Gene3D" id="2.60.120.260">
    <property type="entry name" value="Galactose-binding domain-like"/>
    <property type="match status" value="1"/>
</dbReference>
<dbReference type="InterPro" id="IPR029018">
    <property type="entry name" value="Hex-like_dom2"/>
</dbReference>
<feature type="domain" description="Glycoside hydrolase family 20 catalytic" evidence="6">
    <location>
        <begin position="160"/>
        <end position="512"/>
    </location>
</feature>